<name>A0ABY9WQR8_9BACT</name>
<organism evidence="1 2">
    <name type="scientific">Archangium minus</name>
    <dbReference type="NCBI Taxonomy" id="83450"/>
    <lineage>
        <taxon>Bacteria</taxon>
        <taxon>Pseudomonadati</taxon>
        <taxon>Myxococcota</taxon>
        <taxon>Myxococcia</taxon>
        <taxon>Myxococcales</taxon>
        <taxon>Cystobacterineae</taxon>
        <taxon>Archangiaceae</taxon>
        <taxon>Archangium</taxon>
    </lineage>
</organism>
<accession>A0ABY9WQR8</accession>
<keyword evidence="2" id="KW-1185">Reference proteome</keyword>
<dbReference type="RefSeq" id="WP_395822317.1">
    <property type="nucleotide sequence ID" value="NZ_CP043494.1"/>
</dbReference>
<evidence type="ECO:0000313" key="2">
    <source>
        <dbReference type="Proteomes" id="UP001611383"/>
    </source>
</evidence>
<proteinExistence type="predicted"/>
<sequence>MARHVCMGAMMRCSFGMTPSPLVVPPVKRVLVGGSPAANIQDHVPVTNIPPFGMCMSPVNPMVIAATAAALGVPTPVPCIPVTPAPWVVGAPTVVVGGAPALDDQSRLMCTWGGIIQIIQPGQLTVEVP</sequence>
<dbReference type="InterPro" id="IPR025460">
    <property type="entry name" value="DUF4280"/>
</dbReference>
<evidence type="ECO:0000313" key="1">
    <source>
        <dbReference type="EMBL" id="WNG46150.1"/>
    </source>
</evidence>
<protein>
    <submittedName>
        <fullName evidence="1">DUF4280 domain-containing protein</fullName>
    </submittedName>
</protein>
<dbReference type="Proteomes" id="UP001611383">
    <property type="component" value="Chromosome"/>
</dbReference>
<gene>
    <name evidence="1" type="ORF">F0U60_20050</name>
</gene>
<reference evidence="1 2" key="1">
    <citation type="submission" date="2019-08" db="EMBL/GenBank/DDBJ databases">
        <title>Archangium and Cystobacter genomes.</title>
        <authorList>
            <person name="Chen I.-C.K."/>
            <person name="Wielgoss S."/>
        </authorList>
    </citation>
    <scope>NUCLEOTIDE SEQUENCE [LARGE SCALE GENOMIC DNA]</scope>
    <source>
        <strain evidence="1 2">Cbm 6</strain>
    </source>
</reference>
<dbReference type="EMBL" id="CP043494">
    <property type="protein sequence ID" value="WNG46150.1"/>
    <property type="molecule type" value="Genomic_DNA"/>
</dbReference>
<dbReference type="Pfam" id="PF14107">
    <property type="entry name" value="DUF4280"/>
    <property type="match status" value="1"/>
</dbReference>